<evidence type="ECO:0000313" key="2">
    <source>
        <dbReference type="EMBL" id="ETS87863.1"/>
    </source>
</evidence>
<keyword evidence="1" id="KW-0472">Membrane</keyword>
<name>W3XP77_PESFW</name>
<dbReference type="EMBL" id="KI912109">
    <property type="protein sequence ID" value="ETS87863.1"/>
    <property type="molecule type" value="Genomic_DNA"/>
</dbReference>
<dbReference type="GeneID" id="19266704"/>
<dbReference type="AlphaFoldDB" id="W3XP77"/>
<dbReference type="HOGENOM" id="CLU_702275_0_0_1"/>
<dbReference type="OrthoDB" id="3754585at2759"/>
<organism evidence="2 3">
    <name type="scientific">Pestalotiopsis fici (strain W106-1 / CGMCC3.15140)</name>
    <dbReference type="NCBI Taxonomy" id="1229662"/>
    <lineage>
        <taxon>Eukaryota</taxon>
        <taxon>Fungi</taxon>
        <taxon>Dikarya</taxon>
        <taxon>Ascomycota</taxon>
        <taxon>Pezizomycotina</taxon>
        <taxon>Sordariomycetes</taxon>
        <taxon>Xylariomycetidae</taxon>
        <taxon>Amphisphaeriales</taxon>
        <taxon>Sporocadaceae</taxon>
        <taxon>Pestalotiopsis</taxon>
    </lineage>
</organism>
<dbReference type="eggNOG" id="ENOG502TFIQ">
    <property type="taxonomic scope" value="Eukaryota"/>
</dbReference>
<sequence>MSCELSPSASAFSAVLTAFIGSIINGLTSGWLVAFMTGWISWFALFRVLLGAIYMLYRSVTNSWPPEYDAVGQADEDEEDQHPMTDVGAADQQQMFQGSLGYGGYQSYGVGPNPNTSAPAYQPPQNIQLNRPGFLSTLWPTASDVRTFRQFASKTKGQSRNPWGPLNRDVSFLGWVGWLWTGIYAPISQGIWIAANFSSSANGAVKIVKGLTVAVTALPLCIDTHVRFGDALAKKAGGIWAKYAFNLVSSLSCLLQGIFCAILLVEGAIDLSKSSTFGFPTPIFAIYPIFALIWMFGSLRILPIRDGGRRRAAQKHKALIVLDIGMGAFAGLFVAAPAFALWQSASFNERVQQSGFPNFGSHSSSSTSSGTLSLGEYLQCETEAWKKFAAVFP</sequence>
<accession>W3XP77</accession>
<gene>
    <name evidence="2" type="ORF">PFICI_01691</name>
</gene>
<protein>
    <submittedName>
        <fullName evidence="2">Uncharacterized protein</fullName>
    </submittedName>
</protein>
<evidence type="ECO:0000256" key="1">
    <source>
        <dbReference type="SAM" id="Phobius"/>
    </source>
</evidence>
<feature type="transmembrane region" description="Helical" evidence="1">
    <location>
        <begin position="12"/>
        <end position="33"/>
    </location>
</feature>
<keyword evidence="1" id="KW-0812">Transmembrane</keyword>
<feature type="transmembrane region" description="Helical" evidence="1">
    <location>
        <begin position="243"/>
        <end position="265"/>
    </location>
</feature>
<proteinExistence type="predicted"/>
<feature type="transmembrane region" description="Helical" evidence="1">
    <location>
        <begin position="318"/>
        <end position="342"/>
    </location>
</feature>
<dbReference type="InParanoid" id="W3XP77"/>
<keyword evidence="1" id="KW-1133">Transmembrane helix</keyword>
<dbReference type="RefSeq" id="XP_007828463.1">
    <property type="nucleotide sequence ID" value="XM_007830272.1"/>
</dbReference>
<dbReference type="OMA" id="QCETEAW"/>
<evidence type="ECO:0000313" key="3">
    <source>
        <dbReference type="Proteomes" id="UP000030651"/>
    </source>
</evidence>
<keyword evidence="3" id="KW-1185">Reference proteome</keyword>
<feature type="transmembrane region" description="Helical" evidence="1">
    <location>
        <begin position="39"/>
        <end position="57"/>
    </location>
</feature>
<reference evidence="3" key="1">
    <citation type="journal article" date="2015" name="BMC Genomics">
        <title>Genomic and transcriptomic analysis of the endophytic fungus Pestalotiopsis fici reveals its lifestyle and high potential for synthesis of natural products.</title>
        <authorList>
            <person name="Wang X."/>
            <person name="Zhang X."/>
            <person name="Liu L."/>
            <person name="Xiang M."/>
            <person name="Wang W."/>
            <person name="Sun X."/>
            <person name="Che Y."/>
            <person name="Guo L."/>
            <person name="Liu G."/>
            <person name="Guo L."/>
            <person name="Wang C."/>
            <person name="Yin W.B."/>
            <person name="Stadler M."/>
            <person name="Zhang X."/>
            <person name="Liu X."/>
        </authorList>
    </citation>
    <scope>NUCLEOTIDE SEQUENCE [LARGE SCALE GENOMIC DNA]</scope>
    <source>
        <strain evidence="3">W106-1 / CGMCC3.15140</strain>
    </source>
</reference>
<feature type="transmembrane region" description="Helical" evidence="1">
    <location>
        <begin position="277"/>
        <end position="297"/>
    </location>
</feature>
<dbReference type="Proteomes" id="UP000030651">
    <property type="component" value="Unassembled WGS sequence"/>
</dbReference>
<dbReference type="KEGG" id="pfy:PFICI_01691"/>